<feature type="transmembrane region" description="Helical" evidence="7">
    <location>
        <begin position="102"/>
        <end position="123"/>
    </location>
</feature>
<feature type="domain" description="Rhodopsin" evidence="8">
    <location>
        <begin position="57"/>
        <end position="249"/>
    </location>
</feature>
<comment type="caution">
    <text evidence="9">The sequence shown here is derived from an EMBL/GenBank/DDBJ whole genome shotgun (WGS) entry which is preliminary data.</text>
</comment>
<keyword evidence="4 7" id="KW-0472">Membrane</keyword>
<feature type="region of interest" description="Disordered" evidence="6">
    <location>
        <begin position="331"/>
        <end position="372"/>
    </location>
</feature>
<accession>A0ABR1PH56</accession>
<evidence type="ECO:0000256" key="7">
    <source>
        <dbReference type="SAM" id="Phobius"/>
    </source>
</evidence>
<feature type="compositionally biased region" description="Low complexity" evidence="6">
    <location>
        <begin position="331"/>
        <end position="351"/>
    </location>
</feature>
<dbReference type="PANTHER" id="PTHR33048">
    <property type="entry name" value="PTH11-LIKE INTEGRAL MEMBRANE PROTEIN (AFU_ORTHOLOGUE AFUA_5G11245)"/>
    <property type="match status" value="1"/>
</dbReference>
<feature type="transmembrane region" description="Helical" evidence="7">
    <location>
        <begin position="152"/>
        <end position="173"/>
    </location>
</feature>
<feature type="transmembrane region" description="Helical" evidence="7">
    <location>
        <begin position="23"/>
        <end position="46"/>
    </location>
</feature>
<evidence type="ECO:0000256" key="6">
    <source>
        <dbReference type="SAM" id="MobiDB-lite"/>
    </source>
</evidence>
<feature type="transmembrane region" description="Helical" evidence="7">
    <location>
        <begin position="185"/>
        <end position="204"/>
    </location>
</feature>
<proteinExistence type="inferred from homology"/>
<keyword evidence="2 7" id="KW-0812">Transmembrane</keyword>
<dbReference type="InterPro" id="IPR049326">
    <property type="entry name" value="Rhodopsin_dom_fungi"/>
</dbReference>
<protein>
    <recommendedName>
        <fullName evidence="8">Rhodopsin domain-containing protein</fullName>
    </recommendedName>
</protein>
<name>A0ABR1PH56_DIAER</name>
<evidence type="ECO:0000259" key="8">
    <source>
        <dbReference type="Pfam" id="PF20684"/>
    </source>
</evidence>
<evidence type="ECO:0000256" key="4">
    <source>
        <dbReference type="ARBA" id="ARBA00023136"/>
    </source>
</evidence>
<organism evidence="9 10">
    <name type="scientific">Diaporthe eres</name>
    <name type="common">Phomopsis oblonga</name>
    <dbReference type="NCBI Taxonomy" id="83184"/>
    <lineage>
        <taxon>Eukaryota</taxon>
        <taxon>Fungi</taxon>
        <taxon>Dikarya</taxon>
        <taxon>Ascomycota</taxon>
        <taxon>Pezizomycotina</taxon>
        <taxon>Sordariomycetes</taxon>
        <taxon>Sordariomycetidae</taxon>
        <taxon>Diaporthales</taxon>
        <taxon>Diaporthaceae</taxon>
        <taxon>Diaporthe</taxon>
        <taxon>Diaporthe eres species complex</taxon>
    </lineage>
</organism>
<evidence type="ECO:0000256" key="5">
    <source>
        <dbReference type="ARBA" id="ARBA00038359"/>
    </source>
</evidence>
<dbReference type="PANTHER" id="PTHR33048:SF47">
    <property type="entry name" value="INTEGRAL MEMBRANE PROTEIN-RELATED"/>
    <property type="match status" value="1"/>
</dbReference>
<comment type="subcellular location">
    <subcellularLocation>
        <location evidence="1">Membrane</location>
        <topology evidence="1">Multi-pass membrane protein</topology>
    </subcellularLocation>
</comment>
<sequence>MPGPTIPTPEQIAYMQEHASDNIVPNLIACATICPILATIFIGFRLWSRRINHGRLELDASDYLSIAAWLVIVDENLYAVVLALLKFSILSLYRKLFGSTRWLYILTWVVTALVAELALQVIIATNLQCIPISATWDPAIHGTCINYGVEALVAYIINISTDITILLMPIPVVRKLQTSESKKRGLLAVFVAGGSACIVSMVQLHYITNLGSTPDASWDSMPSIFLADVEIMVGFLATSIATYRPLYRRVFKGIVPSSSRNYRPDYSDGSRRYHHVTRIFAGGKQTDHSSSTNNSRGIVVTDQIELIRTTQPAGSYDGTTGAAGYYEGTTGPTGYYDGTTGPAGSYDGTTGRRTRDPSRTRTPSHTRDPSLA</sequence>
<feature type="compositionally biased region" description="Basic and acidic residues" evidence="6">
    <location>
        <begin position="353"/>
        <end position="372"/>
    </location>
</feature>
<evidence type="ECO:0000256" key="1">
    <source>
        <dbReference type="ARBA" id="ARBA00004141"/>
    </source>
</evidence>
<evidence type="ECO:0000313" key="9">
    <source>
        <dbReference type="EMBL" id="KAK7736781.1"/>
    </source>
</evidence>
<evidence type="ECO:0000256" key="2">
    <source>
        <dbReference type="ARBA" id="ARBA00022692"/>
    </source>
</evidence>
<dbReference type="InterPro" id="IPR052337">
    <property type="entry name" value="SAT4-like"/>
</dbReference>
<evidence type="ECO:0000313" key="10">
    <source>
        <dbReference type="Proteomes" id="UP001430848"/>
    </source>
</evidence>
<reference evidence="9 10" key="1">
    <citation type="submission" date="2024-02" db="EMBL/GenBank/DDBJ databases">
        <title>De novo assembly and annotation of 12 fungi associated with fruit tree decline syndrome in Ontario, Canada.</title>
        <authorList>
            <person name="Sulman M."/>
            <person name="Ellouze W."/>
            <person name="Ilyukhin E."/>
        </authorList>
    </citation>
    <scope>NUCLEOTIDE SEQUENCE [LARGE SCALE GENOMIC DNA]</scope>
    <source>
        <strain evidence="9 10">M169</strain>
    </source>
</reference>
<keyword evidence="10" id="KW-1185">Reference proteome</keyword>
<keyword evidence="3 7" id="KW-1133">Transmembrane helix</keyword>
<comment type="similarity">
    <text evidence="5">Belongs to the SAT4 family.</text>
</comment>
<feature type="transmembrane region" description="Helical" evidence="7">
    <location>
        <begin position="224"/>
        <end position="243"/>
    </location>
</feature>
<dbReference type="Pfam" id="PF20684">
    <property type="entry name" value="Fung_rhodopsin"/>
    <property type="match status" value="1"/>
</dbReference>
<gene>
    <name evidence="9" type="ORF">SLS63_003129</name>
</gene>
<evidence type="ECO:0000256" key="3">
    <source>
        <dbReference type="ARBA" id="ARBA00022989"/>
    </source>
</evidence>
<dbReference type="Proteomes" id="UP001430848">
    <property type="component" value="Unassembled WGS sequence"/>
</dbReference>
<dbReference type="EMBL" id="JAKNSF020000009">
    <property type="protein sequence ID" value="KAK7736781.1"/>
    <property type="molecule type" value="Genomic_DNA"/>
</dbReference>